<feature type="chain" id="PRO_5047471408" evidence="1">
    <location>
        <begin position="27"/>
        <end position="136"/>
    </location>
</feature>
<accession>A0ABZ1F993</accession>
<keyword evidence="3" id="KW-1185">Reference proteome</keyword>
<feature type="signal peptide" evidence="1">
    <location>
        <begin position="1"/>
        <end position="26"/>
    </location>
</feature>
<evidence type="ECO:0000313" key="3">
    <source>
        <dbReference type="Proteomes" id="UP001344251"/>
    </source>
</evidence>
<proteinExistence type="predicted"/>
<organism evidence="2 3">
    <name type="scientific">Streptomyces decoyicus</name>
    <dbReference type="NCBI Taxonomy" id="249567"/>
    <lineage>
        <taxon>Bacteria</taxon>
        <taxon>Bacillati</taxon>
        <taxon>Actinomycetota</taxon>
        <taxon>Actinomycetes</taxon>
        <taxon>Kitasatosporales</taxon>
        <taxon>Streptomycetaceae</taxon>
        <taxon>Streptomyces</taxon>
    </lineage>
</organism>
<dbReference type="Proteomes" id="UP001344251">
    <property type="component" value="Chromosome"/>
</dbReference>
<name>A0ABZ1F993_9ACTN</name>
<sequence>MRTRNIALSSVAAATALLGVAGTAAADSTPAPSASAAAKSGAGDGAQALCKRVPKIEKRIHRALQRLEGKAGRRGSVARLEKRLEKAKAAGHTEIANFLDHKLTRRKSLVPTLQQRQKDLAKVATWCRTHHDAASS</sequence>
<gene>
    <name evidence="2" type="ORF">OG863_02365</name>
</gene>
<dbReference type="EMBL" id="CP109106">
    <property type="protein sequence ID" value="WSB66899.1"/>
    <property type="molecule type" value="Genomic_DNA"/>
</dbReference>
<reference evidence="2 3" key="1">
    <citation type="submission" date="2022-10" db="EMBL/GenBank/DDBJ databases">
        <title>The complete genomes of actinobacterial strains from the NBC collection.</title>
        <authorList>
            <person name="Joergensen T.S."/>
            <person name="Alvarez Arevalo M."/>
            <person name="Sterndorff E.B."/>
            <person name="Faurdal D."/>
            <person name="Vuksanovic O."/>
            <person name="Mourched A.-S."/>
            <person name="Charusanti P."/>
            <person name="Shaw S."/>
            <person name="Blin K."/>
            <person name="Weber T."/>
        </authorList>
    </citation>
    <scope>NUCLEOTIDE SEQUENCE [LARGE SCALE GENOMIC DNA]</scope>
    <source>
        <strain evidence="2 3">NBC 01774</strain>
    </source>
</reference>
<keyword evidence="1" id="KW-0732">Signal</keyword>
<evidence type="ECO:0000313" key="2">
    <source>
        <dbReference type="EMBL" id="WSB66899.1"/>
    </source>
</evidence>
<evidence type="ECO:0000256" key="1">
    <source>
        <dbReference type="SAM" id="SignalP"/>
    </source>
</evidence>
<dbReference type="RefSeq" id="WP_326616090.1">
    <property type="nucleotide sequence ID" value="NZ_CP109106.1"/>
</dbReference>
<protein>
    <submittedName>
        <fullName evidence="2">Uncharacterized protein</fullName>
    </submittedName>
</protein>